<keyword evidence="1" id="KW-0812">Transmembrane</keyword>
<evidence type="ECO:0000313" key="2">
    <source>
        <dbReference type="EMBL" id="TWU07537.1"/>
    </source>
</evidence>
<keyword evidence="1" id="KW-1133">Transmembrane helix</keyword>
<comment type="caution">
    <text evidence="2">The sequence shown here is derived from an EMBL/GenBank/DDBJ whole genome shotgun (WGS) entry which is preliminary data.</text>
</comment>
<evidence type="ECO:0000313" key="3">
    <source>
        <dbReference type="Proteomes" id="UP000320176"/>
    </source>
</evidence>
<dbReference type="Proteomes" id="UP000320176">
    <property type="component" value="Unassembled WGS sequence"/>
</dbReference>
<accession>A0A5C6B6Z1</accession>
<feature type="transmembrane region" description="Helical" evidence="1">
    <location>
        <begin position="16"/>
        <end position="36"/>
    </location>
</feature>
<dbReference type="EMBL" id="SJPN01000001">
    <property type="protein sequence ID" value="TWU07537.1"/>
    <property type="molecule type" value="Genomic_DNA"/>
</dbReference>
<evidence type="ECO:0000256" key="1">
    <source>
        <dbReference type="SAM" id="Phobius"/>
    </source>
</evidence>
<name>A0A5C6B6Z1_9BACT</name>
<dbReference type="RefSeq" id="WP_146517749.1">
    <property type="nucleotide sequence ID" value="NZ_CP151726.1"/>
</dbReference>
<sequence length="212" mass="23008">MRDTVLDGRTRDRQGLTMLEIVISLILVSSLLLVSLQASGRLLRIQSIGSTAVQSRELGGMWLDEISAMSFQDLESSGTFGLETGETAGVRSAYDDVDDYHGYSTTSPTHRDGTAMVGFVLWSVSVSVTPAVYSASGVTLTADPKDPFRVITVTCTAPDGYVGTQSTLVSDVPDDLPETTSYARLRRDRFTFSSDRVLDVVVPLRNHPTMGY</sequence>
<organism evidence="2 3">
    <name type="scientific">Stieleria varia</name>
    <dbReference type="NCBI Taxonomy" id="2528005"/>
    <lineage>
        <taxon>Bacteria</taxon>
        <taxon>Pseudomonadati</taxon>
        <taxon>Planctomycetota</taxon>
        <taxon>Planctomycetia</taxon>
        <taxon>Pirellulales</taxon>
        <taxon>Pirellulaceae</taxon>
        <taxon>Stieleria</taxon>
    </lineage>
</organism>
<evidence type="ECO:0008006" key="4">
    <source>
        <dbReference type="Google" id="ProtNLM"/>
    </source>
</evidence>
<reference evidence="2 3" key="1">
    <citation type="submission" date="2019-02" db="EMBL/GenBank/DDBJ databases">
        <title>Deep-cultivation of Planctomycetes and their phenomic and genomic characterization uncovers novel biology.</title>
        <authorList>
            <person name="Wiegand S."/>
            <person name="Jogler M."/>
            <person name="Boedeker C."/>
            <person name="Pinto D."/>
            <person name="Vollmers J."/>
            <person name="Rivas-Marin E."/>
            <person name="Kohn T."/>
            <person name="Peeters S.H."/>
            <person name="Heuer A."/>
            <person name="Rast P."/>
            <person name="Oberbeckmann S."/>
            <person name="Bunk B."/>
            <person name="Jeske O."/>
            <person name="Meyerdierks A."/>
            <person name="Storesund J.E."/>
            <person name="Kallscheuer N."/>
            <person name="Luecker S."/>
            <person name="Lage O.M."/>
            <person name="Pohl T."/>
            <person name="Merkel B.J."/>
            <person name="Hornburger P."/>
            <person name="Mueller R.-W."/>
            <person name="Bruemmer F."/>
            <person name="Labrenz M."/>
            <person name="Spormann A.M."/>
            <person name="Op Den Camp H."/>
            <person name="Overmann J."/>
            <person name="Amann R."/>
            <person name="Jetten M.S.M."/>
            <person name="Mascher T."/>
            <person name="Medema M.H."/>
            <person name="Devos D.P."/>
            <person name="Kaster A.-K."/>
            <person name="Ovreas L."/>
            <person name="Rohde M."/>
            <person name="Galperin M.Y."/>
            <person name="Jogler C."/>
        </authorList>
    </citation>
    <scope>NUCLEOTIDE SEQUENCE [LARGE SCALE GENOMIC DNA]</scope>
    <source>
        <strain evidence="2 3">Pla52n</strain>
    </source>
</reference>
<gene>
    <name evidence="2" type="ORF">Pla52n_01100</name>
</gene>
<keyword evidence="1" id="KW-0472">Membrane</keyword>
<protein>
    <recommendedName>
        <fullName evidence="4">Prepilin-type N-terminal cleavage/methylation domain-containing protein</fullName>
    </recommendedName>
</protein>
<keyword evidence="3" id="KW-1185">Reference proteome</keyword>
<dbReference type="AlphaFoldDB" id="A0A5C6B6Z1"/>
<dbReference type="OrthoDB" id="260065at2"/>
<proteinExistence type="predicted"/>